<dbReference type="eggNOG" id="COG1289">
    <property type="taxonomic scope" value="Bacteria"/>
</dbReference>
<sequence length="675" mass="78454">MLSCDKIVALSILKVNAGDRGDDHMKHWQNRMHTARRKWAAAFPVIFVSLFMFFSIFLLFGIGQVIMVSFLTLLFRTKSQKDFSLQDLLHCYGIMLIVCGASYAASLNLILCFFLNLLVPFFLVFLLTDKFNPKAYFLYGMEFVFLQLRPIPAQAMPARLCAFFYAFAVLTAFLYLHSRIIKKKRHYGTVRKGMNNLAVQLARLSDGEKDSRDKEELIRMMYHMNQVIYSSRNYTYLSNGYGTVNYYFMLIFQRFQYLLDEIIGEDDIRDSENREYFRKLSGIFFSVEQKMNQSDNGELIEKIKSFSRTENLTSRRAGEGMNGILELLCFALSKITEIKMNRKEKEWKIPDVSHRVKSMRSYLRLDQFHMRFALRLAIVLCISFTVCRLTNLEHGYWYPMSSFLMLMPYSEESMMKINNRILGTIAGLGVTFVLTELFKSLGGHIAVIAVMTCLMYYVPVTSWTMPMYSTCYGMALTTLSMPRGEAMELRILYVGAAAVTVLLANKFLLPITAESEFLKSVNSLLDIDEKIMGEVRKGKDSDLNMMRELLVQFQMASKEIEDYTEKHLNPEEKKFFRQLLPVNAQLVSEMEQIGSYMRRRQMTPKNNMMLEELLGNIERALKRIRKSYTKNELTGSMILEEDRVYGCLDEELYFNTLAMNCLGTVRELNEIFRCK</sequence>
<accession>B0MJF6</accession>
<reference evidence="7" key="2">
    <citation type="submission" date="2013-11" db="EMBL/GenBank/DDBJ databases">
        <title>Draft genome sequence of Anaerostipes caccae (DSM 14662).</title>
        <authorList>
            <person name="Sudarsanam P."/>
            <person name="Ley R."/>
            <person name="Guruge J."/>
            <person name="Turnbaugh P.J."/>
            <person name="Mahowald M."/>
            <person name="Liep D."/>
            <person name="Gordon J."/>
        </authorList>
    </citation>
    <scope>NUCLEOTIDE SEQUENCE</scope>
    <source>
        <strain evidence="7">DSM 14662</strain>
    </source>
</reference>
<feature type="domain" description="Integral membrane bound transporter" evidence="6">
    <location>
        <begin position="383"/>
        <end position="503"/>
    </location>
</feature>
<dbReference type="InterPro" id="IPR049453">
    <property type="entry name" value="Memb_transporter_dom"/>
</dbReference>
<evidence type="ECO:0000313" key="7">
    <source>
        <dbReference type="EMBL" id="EDR95738.1"/>
    </source>
</evidence>
<evidence type="ECO:0000256" key="5">
    <source>
        <dbReference type="SAM" id="Phobius"/>
    </source>
</evidence>
<protein>
    <recommendedName>
        <fullName evidence="6">Integral membrane bound transporter domain-containing protein</fullName>
    </recommendedName>
</protein>
<keyword evidence="2 5" id="KW-0812">Transmembrane</keyword>
<feature type="transmembrane region" description="Helical" evidence="5">
    <location>
        <begin position="491"/>
        <end position="509"/>
    </location>
</feature>
<feature type="transmembrane region" description="Helical" evidence="5">
    <location>
        <begin position="441"/>
        <end position="458"/>
    </location>
</feature>
<evidence type="ECO:0000313" key="8">
    <source>
        <dbReference type="Proteomes" id="UP000004935"/>
    </source>
</evidence>
<dbReference type="EMBL" id="ABAX03000039">
    <property type="protein sequence ID" value="EDR95738.1"/>
    <property type="molecule type" value="Genomic_DNA"/>
</dbReference>
<keyword evidence="3 5" id="KW-1133">Transmembrane helix</keyword>
<gene>
    <name evidence="7" type="ORF">ANACAC_03768</name>
</gene>
<evidence type="ECO:0000256" key="2">
    <source>
        <dbReference type="ARBA" id="ARBA00022692"/>
    </source>
</evidence>
<dbReference type="Proteomes" id="UP000004935">
    <property type="component" value="Unassembled WGS sequence"/>
</dbReference>
<dbReference type="AlphaFoldDB" id="B0MJF6"/>
<dbReference type="HOGENOM" id="CLU_026283_0_0_9"/>
<evidence type="ECO:0000256" key="3">
    <source>
        <dbReference type="ARBA" id="ARBA00022989"/>
    </source>
</evidence>
<feature type="transmembrane region" description="Helical" evidence="5">
    <location>
        <begin position="372"/>
        <end position="397"/>
    </location>
</feature>
<reference evidence="7" key="1">
    <citation type="submission" date="2007-11" db="EMBL/GenBank/DDBJ databases">
        <authorList>
            <person name="Fulton L."/>
            <person name="Clifton S."/>
            <person name="Fulton B."/>
            <person name="Xu J."/>
            <person name="Minx P."/>
            <person name="Pepin K.H."/>
            <person name="Johnson M."/>
            <person name="Thiruvilangam P."/>
            <person name="Bhonagiri V."/>
            <person name="Nash W.E."/>
            <person name="Mardis E.R."/>
            <person name="Wilson R.K."/>
        </authorList>
    </citation>
    <scope>NUCLEOTIDE SEQUENCE [LARGE SCALE GENOMIC DNA]</scope>
    <source>
        <strain evidence="7">DSM 14662</strain>
    </source>
</reference>
<evidence type="ECO:0000256" key="4">
    <source>
        <dbReference type="ARBA" id="ARBA00023136"/>
    </source>
</evidence>
<name>B0MJF6_ANACD</name>
<evidence type="ECO:0000256" key="1">
    <source>
        <dbReference type="ARBA" id="ARBA00004141"/>
    </source>
</evidence>
<feature type="transmembrane region" description="Helical" evidence="5">
    <location>
        <begin position="41"/>
        <end position="74"/>
    </location>
</feature>
<keyword evidence="4 5" id="KW-0472">Membrane</keyword>
<comment type="subcellular location">
    <subcellularLocation>
        <location evidence="1">Membrane</location>
        <topology evidence="1">Multi-pass membrane protein</topology>
    </subcellularLocation>
</comment>
<dbReference type="GO" id="GO:0016020">
    <property type="term" value="C:membrane"/>
    <property type="evidence" value="ECO:0007669"/>
    <property type="project" value="UniProtKB-SubCell"/>
</dbReference>
<dbReference type="Pfam" id="PF13515">
    <property type="entry name" value="FUSC_2"/>
    <property type="match status" value="1"/>
</dbReference>
<feature type="transmembrane region" description="Helical" evidence="5">
    <location>
        <begin position="156"/>
        <end position="176"/>
    </location>
</feature>
<evidence type="ECO:0000259" key="6">
    <source>
        <dbReference type="Pfam" id="PF13515"/>
    </source>
</evidence>
<organism evidence="7 8">
    <name type="scientific">Anaerostipes caccae (strain DSM 14662 / CCUG 47493 / JCM 13470 / NCIMB 13811 / L1-92)</name>
    <dbReference type="NCBI Taxonomy" id="411490"/>
    <lineage>
        <taxon>Bacteria</taxon>
        <taxon>Bacillati</taxon>
        <taxon>Bacillota</taxon>
        <taxon>Clostridia</taxon>
        <taxon>Lachnospirales</taxon>
        <taxon>Lachnospiraceae</taxon>
        <taxon>Anaerostipes</taxon>
    </lineage>
</organism>
<feature type="transmembrane region" description="Helical" evidence="5">
    <location>
        <begin position="94"/>
        <end position="127"/>
    </location>
</feature>
<dbReference type="STRING" id="411490.ANACAC_03768"/>
<keyword evidence="8" id="KW-1185">Reference proteome</keyword>
<proteinExistence type="predicted"/>
<feature type="transmembrane region" description="Helical" evidence="5">
    <location>
        <begin position="417"/>
        <end position="434"/>
    </location>
</feature>
<comment type="caution">
    <text evidence="7">The sequence shown here is derived from an EMBL/GenBank/DDBJ whole genome shotgun (WGS) entry which is preliminary data.</text>
</comment>